<evidence type="ECO:0000313" key="3">
    <source>
        <dbReference type="EMBL" id="AST93407.1"/>
    </source>
</evidence>
<dbReference type="PANTHER" id="PTHR41878:SF1">
    <property type="entry name" value="TNPR PROTEIN"/>
    <property type="match status" value="1"/>
</dbReference>
<feature type="domain" description="Plasmid pRiA4b Orf3-like" evidence="1">
    <location>
        <begin position="174"/>
        <end position="350"/>
    </location>
</feature>
<dbReference type="SUPFAM" id="SSF159941">
    <property type="entry name" value="MM3350-like"/>
    <property type="match status" value="1"/>
</dbReference>
<dbReference type="Pfam" id="PF07929">
    <property type="entry name" value="PRiA4_ORF3"/>
    <property type="match status" value="1"/>
</dbReference>
<dbReference type="RefSeq" id="WP_066420812.1">
    <property type="nucleotide sequence ID" value="NZ_CP018866.1"/>
</dbReference>
<keyword evidence="4" id="KW-1185">Reference proteome</keyword>
<dbReference type="Proteomes" id="UP000215224">
    <property type="component" value="Chromosome"/>
</dbReference>
<dbReference type="Pfam" id="PF22016">
    <property type="entry name" value="DUF6933"/>
    <property type="match status" value="1"/>
</dbReference>
<dbReference type="InterPro" id="IPR012912">
    <property type="entry name" value="Plasmid_pRiA4b_Orf3-like"/>
</dbReference>
<sequence>MLIQCTKKLLDELKIKPAEPPTDAERLFSWHANLMLIGRKKTLVLVNDRNRYTVVLFGLKAKQMKNIQQLMRDAIRETLQAEGIKDEFIEPFFRNEVVFSKTQGRTFVARMNKACENVYYFQEDIQEEAINQVELSKRVSRIYAGEGKGYIEPNEEMYKDIAAWNGQPIFHTEAVQLKITLQLENYRIWRRVIVPIHKTFSQLHTVMQAAFNWQDEHLHEFYILNLAGKPIAHLVATEEAFAYARDEVPMKMNKDVILSEYLPNKMLYVYDFGDEWKHVIEVEKLINDYSNPFPTCVDGEGNTPPEDVGGEGGFEYFMEVLADKKHPEYEHMYSWGRSQGYESFNRDQVNRMLKDK</sequence>
<evidence type="ECO:0008006" key="5">
    <source>
        <dbReference type="Google" id="ProtNLM"/>
    </source>
</evidence>
<dbReference type="AlphaFoldDB" id="A0A223KVI7"/>
<dbReference type="InterPro" id="IPR024047">
    <property type="entry name" value="MM3350-like_sf"/>
</dbReference>
<reference evidence="3 4" key="1">
    <citation type="submission" date="2016-12" db="EMBL/GenBank/DDBJ databases">
        <title>The whole genome sequencing and assembly of Bacillus cohnii DSM 6307T strain.</title>
        <authorList>
            <person name="Lee Y.-J."/>
            <person name="Yi H."/>
            <person name="Bahn Y.-S."/>
            <person name="Kim J.F."/>
            <person name="Lee D.-W."/>
        </authorList>
    </citation>
    <scope>NUCLEOTIDE SEQUENCE [LARGE SCALE GENOMIC DNA]</scope>
    <source>
        <strain evidence="3 4">DSM 6307</strain>
    </source>
</reference>
<feature type="domain" description="DUF6933" evidence="2">
    <location>
        <begin position="2"/>
        <end position="156"/>
    </location>
</feature>
<organism evidence="3 4">
    <name type="scientific">Sutcliffiella cohnii</name>
    <dbReference type="NCBI Taxonomy" id="33932"/>
    <lineage>
        <taxon>Bacteria</taxon>
        <taxon>Bacillati</taxon>
        <taxon>Bacillota</taxon>
        <taxon>Bacilli</taxon>
        <taxon>Bacillales</taxon>
        <taxon>Bacillaceae</taxon>
        <taxon>Sutcliffiella</taxon>
    </lineage>
</organism>
<evidence type="ECO:0000313" key="4">
    <source>
        <dbReference type="Proteomes" id="UP000215224"/>
    </source>
</evidence>
<gene>
    <name evidence="3" type="ORF">BC6307_20130</name>
</gene>
<dbReference type="PANTHER" id="PTHR41878">
    <property type="entry name" value="LEXA REPRESSOR-RELATED"/>
    <property type="match status" value="1"/>
</dbReference>
<proteinExistence type="predicted"/>
<evidence type="ECO:0000259" key="1">
    <source>
        <dbReference type="Pfam" id="PF07929"/>
    </source>
</evidence>
<dbReference type="STRING" id="1314751.GCA_001591425_04485"/>
<protein>
    <recommendedName>
        <fullName evidence="5">TnpR protein</fullName>
    </recommendedName>
</protein>
<dbReference type="EMBL" id="CP018866">
    <property type="protein sequence ID" value="AST93407.1"/>
    <property type="molecule type" value="Genomic_DNA"/>
</dbReference>
<accession>A0A223KVI7</accession>
<dbReference type="Gene3D" id="3.10.290.30">
    <property type="entry name" value="MM3350-like"/>
    <property type="match status" value="1"/>
</dbReference>
<name>A0A223KVI7_9BACI</name>
<evidence type="ECO:0000259" key="2">
    <source>
        <dbReference type="Pfam" id="PF22016"/>
    </source>
</evidence>
<dbReference type="InterPro" id="IPR053864">
    <property type="entry name" value="DUF6933"/>
</dbReference>
<dbReference type="KEGG" id="bcoh:BC6307_20130"/>